<comment type="caution">
    <text evidence="1">The sequence shown here is derived from an EMBL/GenBank/DDBJ whole genome shotgun (WGS) entry which is preliminary data.</text>
</comment>
<dbReference type="Proteomes" id="UP001328107">
    <property type="component" value="Unassembled WGS sequence"/>
</dbReference>
<keyword evidence="2" id="KW-1185">Reference proteome</keyword>
<protein>
    <submittedName>
        <fullName evidence="1">Uncharacterized protein</fullName>
    </submittedName>
</protein>
<dbReference type="PANTHER" id="PTHR21207:SF2">
    <property type="entry name" value="PARKIN COREGULATED GENE PROTEIN"/>
    <property type="match status" value="1"/>
</dbReference>
<proteinExistence type="predicted"/>
<dbReference type="PANTHER" id="PTHR21207">
    <property type="entry name" value="PARKIN COREGULATED GENE PROTEIN PARK2 COREGULATED"/>
    <property type="match status" value="1"/>
</dbReference>
<dbReference type="GO" id="GO:0030544">
    <property type="term" value="F:Hsp70 protein binding"/>
    <property type="evidence" value="ECO:0007669"/>
    <property type="project" value="TreeGrafter"/>
</dbReference>
<gene>
    <name evidence="1" type="ORF">PMAYCL1PPCAC_07362</name>
</gene>
<sequence length="288" mass="33074">MISRVPRECRQHNQIPHRKPIDILFPSGDFPRVSTLIPRDIVKQNIRESRLLQPKRDVVREVPPFSTQTLQRNTRAVSLPSMRQSKTAEHKQGEEWGRFRVLYERNELPVRIVHGVPGEKAKALRWLVDSRSLKPEHIAALIPMFASGIPLVDQPYRFIAERGLNDLLDLDFHPAILIHCMPQLVRGCRAALYSFDIDKKKEVLSLITRITRRDLCGPALVPFYRQLLPPLRSTSHGGLRMDVRYAPGRPLDEMIELTLNELERTGGPNAFINIKYIIPTYTSVTDSI</sequence>
<evidence type="ECO:0000313" key="1">
    <source>
        <dbReference type="EMBL" id="GMR37167.1"/>
    </source>
</evidence>
<dbReference type="AlphaFoldDB" id="A0AAN4ZFY3"/>
<dbReference type="GO" id="GO:0051879">
    <property type="term" value="F:Hsp90 protein binding"/>
    <property type="evidence" value="ECO:0007669"/>
    <property type="project" value="TreeGrafter"/>
</dbReference>
<organism evidence="1 2">
    <name type="scientific">Pristionchus mayeri</name>
    <dbReference type="NCBI Taxonomy" id="1317129"/>
    <lineage>
        <taxon>Eukaryota</taxon>
        <taxon>Metazoa</taxon>
        <taxon>Ecdysozoa</taxon>
        <taxon>Nematoda</taxon>
        <taxon>Chromadorea</taxon>
        <taxon>Rhabditida</taxon>
        <taxon>Rhabditina</taxon>
        <taxon>Diplogasteromorpha</taxon>
        <taxon>Diplogasteroidea</taxon>
        <taxon>Neodiplogasteridae</taxon>
        <taxon>Pristionchus</taxon>
    </lineage>
</organism>
<reference evidence="2" key="1">
    <citation type="submission" date="2022-10" db="EMBL/GenBank/DDBJ databases">
        <title>Genome assembly of Pristionchus species.</title>
        <authorList>
            <person name="Yoshida K."/>
            <person name="Sommer R.J."/>
        </authorList>
    </citation>
    <scope>NUCLEOTIDE SEQUENCE [LARGE SCALE GENOMIC DNA]</scope>
    <source>
        <strain evidence="2">RS5460</strain>
    </source>
</reference>
<dbReference type="InterPro" id="IPR019399">
    <property type="entry name" value="Parkin_co-regulated_protein"/>
</dbReference>
<name>A0AAN4ZFY3_9BILA</name>
<evidence type="ECO:0000313" key="2">
    <source>
        <dbReference type="Proteomes" id="UP001328107"/>
    </source>
</evidence>
<accession>A0AAN4ZFY3</accession>
<dbReference type="Pfam" id="PF10274">
    <property type="entry name" value="ParcG"/>
    <property type="match status" value="1"/>
</dbReference>
<dbReference type="EMBL" id="BTRK01000002">
    <property type="protein sequence ID" value="GMR37167.1"/>
    <property type="molecule type" value="Genomic_DNA"/>
</dbReference>